<reference evidence="1 2" key="1">
    <citation type="submission" date="2020-05" db="EMBL/GenBank/DDBJ databases">
        <title>Genome Sequencing of Type Strains.</title>
        <authorList>
            <person name="Lemaire J.F."/>
            <person name="Inderbitzin P."/>
            <person name="Gregorio O.A."/>
            <person name="Collins S.B."/>
            <person name="Wespe N."/>
            <person name="Knight-Connoni V."/>
        </authorList>
    </citation>
    <scope>NUCLEOTIDE SEQUENCE [LARGE SCALE GENOMIC DNA]</scope>
    <source>
        <strain evidence="1 2">DSM 20512</strain>
    </source>
</reference>
<dbReference type="AlphaFoldDB" id="A0A850DTB3"/>
<dbReference type="RefSeq" id="WP_175325730.1">
    <property type="nucleotide sequence ID" value="NZ_BAAAWP010000001.1"/>
</dbReference>
<proteinExistence type="predicted"/>
<evidence type="ECO:0008006" key="3">
    <source>
        <dbReference type="Google" id="ProtNLM"/>
    </source>
</evidence>
<sequence length="297" mass="31152">MTTYDGGNAASTYTRVLDGGNAATIFSAPRLTVIDDDVLGPRVEVLFASLAAGTEQITVRRTVGGRTMDVRGGINLYAVGGASVLDQEVPPGVPATYQAEQFDSSGMSLGMTKAATVTVDSADAWVTQPLNPNLAVQVRVRLPSTATLGWEAPGDTVWTQGAALGRVINGQRSGLKGISLLLRLIRPSDADEFDAMWGDYDTAYPAVVLVRTPPTVPLPPVLFLGCRAPKRLTTGANKLVQYQLDGDEVAPPTPGLVIPALSRDDLDAAYASRDLLDAAYTTRLAADTDYSLAGSAG</sequence>
<protein>
    <recommendedName>
        <fullName evidence="3">Minor tail protein</fullName>
    </recommendedName>
</protein>
<evidence type="ECO:0000313" key="1">
    <source>
        <dbReference type="EMBL" id="NUU27899.1"/>
    </source>
</evidence>
<evidence type="ECO:0000313" key="2">
    <source>
        <dbReference type="Proteomes" id="UP000539146"/>
    </source>
</evidence>
<gene>
    <name evidence="1" type="ORF">HP467_07205</name>
</gene>
<accession>A0A850DTB3</accession>
<comment type="caution">
    <text evidence="1">The sequence shown here is derived from an EMBL/GenBank/DDBJ whole genome shotgun (WGS) entry which is preliminary data.</text>
</comment>
<name>A0A850DTB3_9MICO</name>
<dbReference type="EMBL" id="JABMCG010000095">
    <property type="protein sequence ID" value="NUU27899.1"/>
    <property type="molecule type" value="Genomic_DNA"/>
</dbReference>
<organism evidence="1 2">
    <name type="scientific">Curtobacterium citreum</name>
    <dbReference type="NCBI Taxonomy" id="2036"/>
    <lineage>
        <taxon>Bacteria</taxon>
        <taxon>Bacillati</taxon>
        <taxon>Actinomycetota</taxon>
        <taxon>Actinomycetes</taxon>
        <taxon>Micrococcales</taxon>
        <taxon>Microbacteriaceae</taxon>
        <taxon>Curtobacterium</taxon>
    </lineage>
</organism>
<dbReference type="Proteomes" id="UP000539146">
    <property type="component" value="Unassembled WGS sequence"/>
</dbReference>